<dbReference type="SUPFAM" id="SSF57716">
    <property type="entry name" value="Glucocorticoid receptor-like (DNA-binding domain)"/>
    <property type="match status" value="1"/>
</dbReference>
<dbReference type="GO" id="GO:0043565">
    <property type="term" value="F:sequence-specific DNA binding"/>
    <property type="evidence" value="ECO:0007669"/>
    <property type="project" value="InterPro"/>
</dbReference>
<dbReference type="AlphaFoldDB" id="A0A821XU57"/>
<evidence type="ECO:0000256" key="1">
    <source>
        <dbReference type="ARBA" id="ARBA00022723"/>
    </source>
</evidence>
<dbReference type="Gene3D" id="6.20.210.20">
    <property type="entry name" value="THAP domain"/>
    <property type="match status" value="1"/>
</dbReference>
<evidence type="ECO:0000259" key="6">
    <source>
        <dbReference type="PROSITE" id="PS50950"/>
    </source>
</evidence>
<keyword evidence="4 5" id="KW-0238">DNA-binding</keyword>
<proteinExistence type="predicted"/>
<keyword evidence="2 5" id="KW-0863">Zinc-finger</keyword>
<evidence type="ECO:0000256" key="4">
    <source>
        <dbReference type="ARBA" id="ARBA00023125"/>
    </source>
</evidence>
<feature type="domain" description="THAP-type" evidence="6">
    <location>
        <begin position="1"/>
        <end position="80"/>
    </location>
</feature>
<organism evidence="7 8">
    <name type="scientific">Pieris macdunnoughi</name>
    <dbReference type="NCBI Taxonomy" id="345717"/>
    <lineage>
        <taxon>Eukaryota</taxon>
        <taxon>Metazoa</taxon>
        <taxon>Ecdysozoa</taxon>
        <taxon>Arthropoda</taxon>
        <taxon>Hexapoda</taxon>
        <taxon>Insecta</taxon>
        <taxon>Pterygota</taxon>
        <taxon>Neoptera</taxon>
        <taxon>Endopterygota</taxon>
        <taxon>Lepidoptera</taxon>
        <taxon>Glossata</taxon>
        <taxon>Ditrysia</taxon>
        <taxon>Papilionoidea</taxon>
        <taxon>Pieridae</taxon>
        <taxon>Pierinae</taxon>
        <taxon>Pieris</taxon>
    </lineage>
</organism>
<evidence type="ECO:0000256" key="5">
    <source>
        <dbReference type="PROSITE-ProRule" id="PRU00309"/>
    </source>
</evidence>
<dbReference type="InterPro" id="IPR006612">
    <property type="entry name" value="THAP_Znf"/>
</dbReference>
<accession>A0A821XU57</accession>
<dbReference type="PANTHER" id="PTHR46600">
    <property type="entry name" value="THAP DOMAIN-CONTAINING"/>
    <property type="match status" value="1"/>
</dbReference>
<gene>
    <name evidence="7" type="ORF">PMACD_LOCUS14981</name>
</gene>
<dbReference type="InterPro" id="IPR026516">
    <property type="entry name" value="THAP1/10"/>
</dbReference>
<dbReference type="SMART" id="SM00692">
    <property type="entry name" value="DM3"/>
    <property type="match status" value="1"/>
</dbReference>
<dbReference type="InterPro" id="IPR038441">
    <property type="entry name" value="THAP_Znf_sf"/>
</dbReference>
<dbReference type="EMBL" id="CAJOBZ010000068">
    <property type="protein sequence ID" value="CAF4943838.1"/>
    <property type="molecule type" value="Genomic_DNA"/>
</dbReference>
<dbReference type="Proteomes" id="UP000663880">
    <property type="component" value="Unassembled WGS sequence"/>
</dbReference>
<dbReference type="SMART" id="SM00980">
    <property type="entry name" value="THAP"/>
    <property type="match status" value="1"/>
</dbReference>
<name>A0A821XU57_9NEOP</name>
<dbReference type="PROSITE" id="PS50950">
    <property type="entry name" value="ZF_THAP"/>
    <property type="match status" value="1"/>
</dbReference>
<keyword evidence="8" id="KW-1185">Reference proteome</keyword>
<keyword evidence="3" id="KW-0862">Zinc</keyword>
<sequence>MVNCNVYGCKNRTERNQPNITFHRFPNNPQLKDAWIKCTRRINWNPKSHSRICSKHFDPSCFQQKSNRTYLNPHSIPTLFMKASVRIRHDMRLLCINFVVIGASCAVK</sequence>
<dbReference type="GO" id="GO:0008270">
    <property type="term" value="F:zinc ion binding"/>
    <property type="evidence" value="ECO:0007669"/>
    <property type="project" value="UniProtKB-KW"/>
</dbReference>
<comment type="caution">
    <text evidence="7">The sequence shown here is derived from an EMBL/GenBank/DDBJ whole genome shotgun (WGS) entry which is preliminary data.</text>
</comment>
<evidence type="ECO:0000313" key="7">
    <source>
        <dbReference type="EMBL" id="CAF4943838.1"/>
    </source>
</evidence>
<dbReference type="PANTHER" id="PTHR46600:SF11">
    <property type="entry name" value="THAP DOMAIN-CONTAINING PROTEIN 10"/>
    <property type="match status" value="1"/>
</dbReference>
<dbReference type="OrthoDB" id="5982876at2759"/>
<evidence type="ECO:0000256" key="3">
    <source>
        <dbReference type="ARBA" id="ARBA00022833"/>
    </source>
</evidence>
<evidence type="ECO:0000313" key="8">
    <source>
        <dbReference type="Proteomes" id="UP000663880"/>
    </source>
</evidence>
<keyword evidence="1" id="KW-0479">Metal-binding</keyword>
<dbReference type="Pfam" id="PF05485">
    <property type="entry name" value="THAP"/>
    <property type="match status" value="1"/>
</dbReference>
<protein>
    <recommendedName>
        <fullName evidence="6">THAP-type domain-containing protein</fullName>
    </recommendedName>
</protein>
<reference evidence="7" key="1">
    <citation type="submission" date="2021-02" db="EMBL/GenBank/DDBJ databases">
        <authorList>
            <person name="Steward A R."/>
        </authorList>
    </citation>
    <scope>NUCLEOTIDE SEQUENCE</scope>
</reference>
<evidence type="ECO:0000256" key="2">
    <source>
        <dbReference type="ARBA" id="ARBA00022771"/>
    </source>
</evidence>